<sequence>MRRYPVVPALRSDLSVKKKSEKCDKSRFYHNILTKWISSCWFHHSSTLRWPVVLNSLYLVVIGLIFFFRFIYDLVNVPRARLLVLQPFFDTYSFPLKLG</sequence>
<evidence type="ECO:0000313" key="3">
    <source>
        <dbReference type="Proteomes" id="UP001059596"/>
    </source>
</evidence>
<dbReference type="AlphaFoldDB" id="A0A9Q0BJ65"/>
<proteinExistence type="predicted"/>
<protein>
    <submittedName>
        <fullName evidence="2">Uncharacterized protein</fullName>
    </submittedName>
</protein>
<keyword evidence="1" id="KW-0812">Transmembrane</keyword>
<organism evidence="2 3">
    <name type="scientific">Drosophila gunungcola</name>
    <name type="common">fruit fly</name>
    <dbReference type="NCBI Taxonomy" id="103775"/>
    <lineage>
        <taxon>Eukaryota</taxon>
        <taxon>Metazoa</taxon>
        <taxon>Ecdysozoa</taxon>
        <taxon>Arthropoda</taxon>
        <taxon>Hexapoda</taxon>
        <taxon>Insecta</taxon>
        <taxon>Pterygota</taxon>
        <taxon>Neoptera</taxon>
        <taxon>Endopterygota</taxon>
        <taxon>Diptera</taxon>
        <taxon>Brachycera</taxon>
        <taxon>Muscomorpha</taxon>
        <taxon>Ephydroidea</taxon>
        <taxon>Drosophilidae</taxon>
        <taxon>Drosophila</taxon>
        <taxon>Sophophora</taxon>
    </lineage>
</organism>
<dbReference type="EMBL" id="JAMKOV010000097">
    <property type="protein sequence ID" value="KAI8033846.1"/>
    <property type="molecule type" value="Genomic_DNA"/>
</dbReference>
<keyword evidence="1" id="KW-0472">Membrane</keyword>
<reference evidence="2" key="1">
    <citation type="journal article" date="2023" name="Genome Biol. Evol.">
        <title>Long-read-based Genome Assembly of Drosophila gunungcola Reveals Fewer Chemosensory Genes in Flower-breeding Species.</title>
        <authorList>
            <person name="Negi A."/>
            <person name="Liao B.Y."/>
            <person name="Yeh S.D."/>
        </authorList>
    </citation>
    <scope>NUCLEOTIDE SEQUENCE</scope>
    <source>
        <strain evidence="2">Sukarami</strain>
    </source>
</reference>
<comment type="caution">
    <text evidence="2">The sequence shown here is derived from an EMBL/GenBank/DDBJ whole genome shotgun (WGS) entry which is preliminary data.</text>
</comment>
<dbReference type="Proteomes" id="UP001059596">
    <property type="component" value="Unassembled WGS sequence"/>
</dbReference>
<evidence type="ECO:0000256" key="1">
    <source>
        <dbReference type="SAM" id="Phobius"/>
    </source>
</evidence>
<name>A0A9Q0BJ65_9MUSC</name>
<accession>A0A9Q0BJ65</accession>
<evidence type="ECO:0000313" key="2">
    <source>
        <dbReference type="EMBL" id="KAI8033846.1"/>
    </source>
</evidence>
<keyword evidence="3" id="KW-1185">Reference proteome</keyword>
<keyword evidence="1" id="KW-1133">Transmembrane helix</keyword>
<gene>
    <name evidence="2" type="ORF">M5D96_013394</name>
</gene>
<feature type="transmembrane region" description="Helical" evidence="1">
    <location>
        <begin position="52"/>
        <end position="72"/>
    </location>
</feature>